<protein>
    <submittedName>
        <fullName evidence="1">Uncharacterized protein</fullName>
    </submittedName>
</protein>
<reference evidence="1" key="2">
    <citation type="journal article" date="2015" name="Fish Shellfish Immunol.">
        <title>Early steps in the European eel (Anguilla anguilla)-Vibrio vulnificus interaction in the gills: Role of the RtxA13 toxin.</title>
        <authorList>
            <person name="Callol A."/>
            <person name="Pajuelo D."/>
            <person name="Ebbesson L."/>
            <person name="Teles M."/>
            <person name="MacKenzie S."/>
            <person name="Amaro C."/>
        </authorList>
    </citation>
    <scope>NUCLEOTIDE SEQUENCE</scope>
</reference>
<accession>A0A0E9QG89</accession>
<organism evidence="1">
    <name type="scientific">Anguilla anguilla</name>
    <name type="common">European freshwater eel</name>
    <name type="synonym">Muraena anguilla</name>
    <dbReference type="NCBI Taxonomy" id="7936"/>
    <lineage>
        <taxon>Eukaryota</taxon>
        <taxon>Metazoa</taxon>
        <taxon>Chordata</taxon>
        <taxon>Craniata</taxon>
        <taxon>Vertebrata</taxon>
        <taxon>Euteleostomi</taxon>
        <taxon>Actinopterygii</taxon>
        <taxon>Neopterygii</taxon>
        <taxon>Teleostei</taxon>
        <taxon>Anguilliformes</taxon>
        <taxon>Anguillidae</taxon>
        <taxon>Anguilla</taxon>
    </lineage>
</organism>
<proteinExistence type="predicted"/>
<dbReference type="AlphaFoldDB" id="A0A0E9QG89"/>
<sequence>MFIHNEEVLHRLYVCLPVCPSHWALHEIYSV</sequence>
<evidence type="ECO:0000313" key="1">
    <source>
        <dbReference type="EMBL" id="JAH15335.1"/>
    </source>
</evidence>
<name>A0A0E9QG89_ANGAN</name>
<reference evidence="1" key="1">
    <citation type="submission" date="2014-11" db="EMBL/GenBank/DDBJ databases">
        <authorList>
            <person name="Amaro Gonzalez C."/>
        </authorList>
    </citation>
    <scope>NUCLEOTIDE SEQUENCE</scope>
</reference>
<dbReference type="EMBL" id="GBXM01093242">
    <property type="protein sequence ID" value="JAH15335.1"/>
    <property type="molecule type" value="Transcribed_RNA"/>
</dbReference>